<keyword evidence="3" id="KW-1185">Reference proteome</keyword>
<evidence type="ECO:0000256" key="1">
    <source>
        <dbReference type="SAM" id="MobiDB-lite"/>
    </source>
</evidence>
<organism evidence="2 3">
    <name type="scientific">Trichoderma longibrachiatum ATCC 18648</name>
    <dbReference type="NCBI Taxonomy" id="983965"/>
    <lineage>
        <taxon>Eukaryota</taxon>
        <taxon>Fungi</taxon>
        <taxon>Dikarya</taxon>
        <taxon>Ascomycota</taxon>
        <taxon>Pezizomycotina</taxon>
        <taxon>Sordariomycetes</taxon>
        <taxon>Hypocreomycetidae</taxon>
        <taxon>Hypocreales</taxon>
        <taxon>Hypocreaceae</taxon>
        <taxon>Trichoderma</taxon>
    </lineage>
</organism>
<feature type="region of interest" description="Disordered" evidence="1">
    <location>
        <begin position="104"/>
        <end position="134"/>
    </location>
</feature>
<reference evidence="2 3" key="1">
    <citation type="submission" date="2016-07" db="EMBL/GenBank/DDBJ databases">
        <title>Multiple horizontal gene transfer events from other fungi enriched the ability of initially mycotrophic Trichoderma (Ascomycota) to feed on dead plant biomass.</title>
        <authorList>
            <consortium name="DOE Joint Genome Institute"/>
            <person name="Aerts A."/>
            <person name="Atanasova L."/>
            <person name="Chenthamara K."/>
            <person name="Zhang J."/>
            <person name="Grujic M."/>
            <person name="Henrissat B."/>
            <person name="Kuo A."/>
            <person name="Salamov A."/>
            <person name="Lipzen A."/>
            <person name="Labutti K."/>
            <person name="Barry K."/>
            <person name="Miao Y."/>
            <person name="Rahimi M.J."/>
            <person name="Shen Q."/>
            <person name="Grigoriev I.V."/>
            <person name="Kubicek C.P."/>
            <person name="Druzhinina I.S."/>
        </authorList>
    </citation>
    <scope>NUCLEOTIDE SEQUENCE [LARGE SCALE GENOMIC DNA]</scope>
    <source>
        <strain evidence="2 3">ATCC 18648</strain>
    </source>
</reference>
<sequence>MTTPAGQGCWGLWLGRTTSSFAVMGFPSLPLRNHGCAVKTQTWGRNEFAVQRAMGSHPRVDGLIVRWSAEVLTNSETRFHSGVAPPQAIIPDFRRNEASHNPTFSPLSGCCTRSTRHPRTRTRSQSASWEVRPARSKRGQRAAWACLSRQQAAISAECDLVCCTPLSVATLAARPASLTAQPHQQPAAPVNLMKLGIGIGRGRSSVELVALVLAAWKHTATAHPSNLGLCACLEPQLICASSASPTSWNPSLNAREQQT</sequence>
<protein>
    <submittedName>
        <fullName evidence="2">Uncharacterized protein</fullName>
    </submittedName>
</protein>
<proteinExistence type="predicted"/>
<evidence type="ECO:0000313" key="3">
    <source>
        <dbReference type="Proteomes" id="UP000240760"/>
    </source>
</evidence>
<dbReference type="AlphaFoldDB" id="A0A2T4C5H6"/>
<gene>
    <name evidence="2" type="ORF">M440DRAFT_303474</name>
</gene>
<dbReference type="EMBL" id="KZ679131">
    <property type="protein sequence ID" value="PTB76803.1"/>
    <property type="molecule type" value="Genomic_DNA"/>
</dbReference>
<accession>A0A2T4C5H6</accession>
<evidence type="ECO:0000313" key="2">
    <source>
        <dbReference type="EMBL" id="PTB76803.1"/>
    </source>
</evidence>
<name>A0A2T4C5H6_TRILO</name>
<dbReference type="Proteomes" id="UP000240760">
    <property type="component" value="Unassembled WGS sequence"/>
</dbReference>